<comment type="caution">
    <text evidence="2">The sequence shown here is derived from an EMBL/GenBank/DDBJ whole genome shotgun (WGS) entry which is preliminary data.</text>
</comment>
<feature type="region of interest" description="Disordered" evidence="1">
    <location>
        <begin position="1"/>
        <end position="44"/>
    </location>
</feature>
<dbReference type="RefSeq" id="WP_344087693.1">
    <property type="nucleotide sequence ID" value="NZ_BAAAHB010000011.1"/>
</dbReference>
<feature type="region of interest" description="Disordered" evidence="1">
    <location>
        <begin position="68"/>
        <end position="103"/>
    </location>
</feature>
<sequence length="103" mass="10811">MKSAWQRHLGETPGTAVAEARRPKAPSLGRAALAAADEDPEEGPANLADRLALEMRLLISALGKHTVTDLTRRTSGRAADRTATAGRHPGAGRHPAAYGPGQR</sequence>
<accession>A0ABP3JH38</accession>
<evidence type="ECO:0000256" key="1">
    <source>
        <dbReference type="SAM" id="MobiDB-lite"/>
    </source>
</evidence>
<gene>
    <name evidence="2" type="ORF">GCM10009544_15280</name>
</gene>
<dbReference type="EMBL" id="BAAAHB010000011">
    <property type="protein sequence ID" value="GAA0453470.1"/>
    <property type="molecule type" value="Genomic_DNA"/>
</dbReference>
<protein>
    <submittedName>
        <fullName evidence="2">Uncharacterized protein</fullName>
    </submittedName>
</protein>
<dbReference type="Proteomes" id="UP001499895">
    <property type="component" value="Unassembled WGS sequence"/>
</dbReference>
<name>A0ABP3JH38_9ACTN</name>
<organism evidence="2 3">
    <name type="scientific">Streptomyces stramineus</name>
    <dbReference type="NCBI Taxonomy" id="173861"/>
    <lineage>
        <taxon>Bacteria</taxon>
        <taxon>Bacillati</taxon>
        <taxon>Actinomycetota</taxon>
        <taxon>Actinomycetes</taxon>
        <taxon>Kitasatosporales</taxon>
        <taxon>Streptomycetaceae</taxon>
        <taxon>Streptomyces</taxon>
    </lineage>
</organism>
<evidence type="ECO:0000313" key="2">
    <source>
        <dbReference type="EMBL" id="GAA0453470.1"/>
    </source>
</evidence>
<feature type="compositionally biased region" description="Low complexity" evidence="1">
    <location>
        <begin position="25"/>
        <end position="35"/>
    </location>
</feature>
<keyword evidence="3" id="KW-1185">Reference proteome</keyword>
<proteinExistence type="predicted"/>
<evidence type="ECO:0000313" key="3">
    <source>
        <dbReference type="Proteomes" id="UP001499895"/>
    </source>
</evidence>
<reference evidence="3" key="1">
    <citation type="journal article" date="2019" name="Int. J. Syst. Evol. Microbiol.">
        <title>The Global Catalogue of Microorganisms (GCM) 10K type strain sequencing project: providing services to taxonomists for standard genome sequencing and annotation.</title>
        <authorList>
            <consortium name="The Broad Institute Genomics Platform"/>
            <consortium name="The Broad Institute Genome Sequencing Center for Infectious Disease"/>
            <person name="Wu L."/>
            <person name="Ma J."/>
        </authorList>
    </citation>
    <scope>NUCLEOTIDE SEQUENCE [LARGE SCALE GENOMIC DNA]</scope>
    <source>
        <strain evidence="3">JCM 10649</strain>
    </source>
</reference>